<dbReference type="InterPro" id="IPR029058">
    <property type="entry name" value="AB_hydrolase_fold"/>
</dbReference>
<dbReference type="KEGG" id="eba:ebA43"/>
<feature type="domain" description="Alpha/beta hydrolase fold-3" evidence="3">
    <location>
        <begin position="83"/>
        <end position="288"/>
    </location>
</feature>
<evidence type="ECO:0000256" key="1">
    <source>
        <dbReference type="ARBA" id="ARBA00010515"/>
    </source>
</evidence>
<dbReference type="Gene3D" id="3.40.50.1820">
    <property type="entry name" value="alpha/beta hydrolase"/>
    <property type="match status" value="1"/>
</dbReference>
<name>Q5P966_AROAE</name>
<dbReference type="HOGENOM" id="CLU_012494_6_4_4"/>
<dbReference type="InterPro" id="IPR013094">
    <property type="entry name" value="AB_hydrolase_3"/>
</dbReference>
<dbReference type="ESTHER" id="aroae-q5p966">
    <property type="family name" value="Hormone-sensitive_lipase_like"/>
</dbReference>
<keyword evidence="2" id="KW-0378">Hydrolase</keyword>
<dbReference type="STRING" id="76114.ebA43"/>
<accession>Q5P966</accession>
<dbReference type="EMBL" id="CR555306">
    <property type="protein sequence ID" value="CAI06143.1"/>
    <property type="molecule type" value="Genomic_DNA"/>
</dbReference>
<dbReference type="InterPro" id="IPR050300">
    <property type="entry name" value="GDXG_lipolytic_enzyme"/>
</dbReference>
<protein>
    <submittedName>
        <fullName evidence="4">Lipase</fullName>
    </submittedName>
</protein>
<dbReference type="PANTHER" id="PTHR48081:SF8">
    <property type="entry name" value="ALPHA_BETA HYDROLASE FOLD-3 DOMAIN-CONTAINING PROTEIN-RELATED"/>
    <property type="match status" value="1"/>
</dbReference>
<dbReference type="FunFam" id="3.40.50.1820:FF:000089">
    <property type="entry name" value="Alpha/beta hydrolase"/>
    <property type="match status" value="1"/>
</dbReference>
<sequence length="314" mass="34130">MPLSSQAKALLDMVYRVGAPRFHELSVDQARHSFRKLQWAFGLPSPAVAATVEVAMTRVDGSTLNARLYRPLESSRDDELPLLIYFHGGGWCVGDLESYDVLCRQLANGSGCAVLSIDYRLAPENPFPAAVEDAIFSIEWAAEQAQRLGIDRGCIALGGDSAGGNLSIVGALLAHERASVAIRFMFLVYPSTEIASDRPSRQLFGQGYLLDGESLEWFYGHYLPAGNDEDWRASPMRAPSLAGLPPILLVTAECDPLADDCMAFAERVRAEGGEIEHVAVDGVVHGFITLGQFFPEATHAVDRITAGLRRAVRP</sequence>
<dbReference type="Proteomes" id="UP000006552">
    <property type="component" value="Chromosome"/>
</dbReference>
<dbReference type="SUPFAM" id="SSF53474">
    <property type="entry name" value="alpha/beta-Hydrolases"/>
    <property type="match status" value="1"/>
</dbReference>
<evidence type="ECO:0000256" key="2">
    <source>
        <dbReference type="ARBA" id="ARBA00022801"/>
    </source>
</evidence>
<keyword evidence="5" id="KW-1185">Reference proteome</keyword>
<comment type="similarity">
    <text evidence="1">Belongs to the 'GDXG' lipolytic enzyme family.</text>
</comment>
<dbReference type="AlphaFoldDB" id="Q5P966"/>
<gene>
    <name evidence="4" type="primary">lipP</name>
    <name evidence="4" type="ORF">ebA43</name>
</gene>
<dbReference type="Pfam" id="PF07859">
    <property type="entry name" value="Abhydrolase_3"/>
    <property type="match status" value="1"/>
</dbReference>
<evidence type="ECO:0000259" key="3">
    <source>
        <dbReference type="Pfam" id="PF07859"/>
    </source>
</evidence>
<proteinExistence type="inferred from homology"/>
<evidence type="ECO:0000313" key="5">
    <source>
        <dbReference type="Proteomes" id="UP000006552"/>
    </source>
</evidence>
<dbReference type="PANTHER" id="PTHR48081">
    <property type="entry name" value="AB HYDROLASE SUPERFAMILY PROTEIN C4A8.06C"/>
    <property type="match status" value="1"/>
</dbReference>
<organism evidence="4 5">
    <name type="scientific">Aromatoleum aromaticum (strain DSM 19018 / LMG 30748 / EbN1)</name>
    <name type="common">Azoarcus sp. (strain EbN1)</name>
    <dbReference type="NCBI Taxonomy" id="76114"/>
    <lineage>
        <taxon>Bacteria</taxon>
        <taxon>Pseudomonadati</taxon>
        <taxon>Pseudomonadota</taxon>
        <taxon>Betaproteobacteria</taxon>
        <taxon>Rhodocyclales</taxon>
        <taxon>Rhodocyclaceae</taxon>
        <taxon>Aromatoleum</taxon>
    </lineage>
</organism>
<dbReference type="eggNOG" id="COG0657">
    <property type="taxonomic scope" value="Bacteria"/>
</dbReference>
<dbReference type="RefSeq" id="WP_011235886.1">
    <property type="nucleotide sequence ID" value="NC_006513.1"/>
</dbReference>
<dbReference type="GO" id="GO:0016787">
    <property type="term" value="F:hydrolase activity"/>
    <property type="evidence" value="ECO:0007669"/>
    <property type="project" value="UniProtKB-KW"/>
</dbReference>
<reference evidence="4 5" key="1">
    <citation type="journal article" date="2005" name="Arch. Microbiol.">
        <title>The genome sequence of an anaerobic aromatic-degrading denitrifying bacterium, strain EbN1.</title>
        <authorList>
            <person name="Rabus R."/>
            <person name="Kube M."/>
            <person name="Heider J."/>
            <person name="Beck A."/>
            <person name="Heitmann K."/>
            <person name="Widdel F."/>
            <person name="Reinhardt R."/>
        </authorList>
    </citation>
    <scope>NUCLEOTIDE SEQUENCE [LARGE SCALE GENOMIC DNA]</scope>
    <source>
        <strain evidence="4 5">EbN1</strain>
    </source>
</reference>
<evidence type="ECO:0000313" key="4">
    <source>
        <dbReference type="EMBL" id="CAI06143.1"/>
    </source>
</evidence>